<dbReference type="Pfam" id="PF11876">
    <property type="entry name" value="TsiV"/>
    <property type="match status" value="1"/>
</dbReference>
<proteinExistence type="predicted"/>
<dbReference type="Proteomes" id="UP000217257">
    <property type="component" value="Chromosome"/>
</dbReference>
<accession>A0A250IYZ3</accession>
<evidence type="ECO:0000313" key="2">
    <source>
        <dbReference type="Proteomes" id="UP000217257"/>
    </source>
</evidence>
<evidence type="ECO:0008006" key="3">
    <source>
        <dbReference type="Google" id="ProtNLM"/>
    </source>
</evidence>
<sequence length="304" mass="34941">MNERYPRIRFQDKFSGAWLREGLRFDFYMRRLHTEMAPAVLQSMEAYIRAVGPEALSLYVDEEGDWQELDESGWSLIRRKLLEYTWPRVILGGSSPGNPNRNRFEYYGSRRVNVPEWRGADKEACVASFWLSTEYLETHGPEHVRALALELAAPLPWCSGNGGLAILAPIHLMGMTREVYERCMRYPGMDIPDVEIFSSTIGTRIRGPSWLTFLGQPVLSALGGVEALRARLHTPGTTVQALEGERAVVTLGEWPEAGDRERGITLPAYRELARVLEPWLYLEHRLHPDFPPEALRQWERRFLE</sequence>
<name>A0A250IYZ3_9BACT</name>
<organism evidence="1 2">
    <name type="scientific">Cystobacter fuscus</name>
    <dbReference type="NCBI Taxonomy" id="43"/>
    <lineage>
        <taxon>Bacteria</taxon>
        <taxon>Pseudomonadati</taxon>
        <taxon>Myxococcota</taxon>
        <taxon>Myxococcia</taxon>
        <taxon>Myxococcales</taxon>
        <taxon>Cystobacterineae</taxon>
        <taxon>Archangiaceae</taxon>
        <taxon>Cystobacter</taxon>
    </lineage>
</organism>
<protein>
    <recommendedName>
        <fullName evidence="3">DUF3396 domain-containing protein</fullName>
    </recommendedName>
</protein>
<reference evidence="1 2" key="1">
    <citation type="submission" date="2017-06" db="EMBL/GenBank/DDBJ databases">
        <title>Sequencing and comparative analysis of myxobacterial genomes.</title>
        <authorList>
            <person name="Rupp O."/>
            <person name="Goesmann A."/>
            <person name="Sogaard-Andersen L."/>
        </authorList>
    </citation>
    <scope>NUCLEOTIDE SEQUENCE [LARGE SCALE GENOMIC DNA]</scope>
    <source>
        <strain evidence="1 2">DSM 52655</strain>
    </source>
</reference>
<dbReference type="AlphaFoldDB" id="A0A250IYZ3"/>
<dbReference type="InterPro" id="IPR021815">
    <property type="entry name" value="TsiV"/>
</dbReference>
<dbReference type="EMBL" id="CP022098">
    <property type="protein sequence ID" value="ATB36523.1"/>
    <property type="molecule type" value="Genomic_DNA"/>
</dbReference>
<gene>
    <name evidence="1" type="ORF">CYFUS_001938</name>
</gene>
<evidence type="ECO:0000313" key="1">
    <source>
        <dbReference type="EMBL" id="ATB36523.1"/>
    </source>
</evidence>
<dbReference type="RefSeq" id="WP_095984973.1">
    <property type="nucleotide sequence ID" value="NZ_CP022098.1"/>
</dbReference>
<dbReference type="KEGG" id="cfus:CYFUS_001938"/>